<sequence length="645" mass="70299">MASLKSCFRHSVASSALRSYVAEFISTFLFVFAAVGATMASGKMTSDAGRDSSSLIATAVASAFSLSVAVFISANVSGGHVNPAVTFGMAVGGHISIPMAIFYWIAQMLGSVMACLLLKITTVGQQVPLHPIPPEMTGFGASILEGVMTFSLVYTMYASADPRRELWSHSATGNRAYSWSQYSGIRAVHGWVNEPGMFIRSCCYWREFQEPSCLLGRALDRSSHCWDPKKKHRQLRTVLCGRCRLLSHGHMITAVGGNGGYSGGKQFVTAEELREKLSHLRQEKALVVKLVDVVDFNGSFLARVRDLAGANPIILVVTKVDLLPKGTDLNCVGDWVVEATVKKKLNVLSVHLTSSKSLVGIAGVISEIQKEKKGSANVGKSAFINALLRSSSCCSQKIQTNSICCSGTTLGPIQIEAFLGGGKLYDTPGVHLHHRQAAVIHSEDLPALAPQSRLRGQPFPNPHLILDNSMVDQIKSNGLVGFSIFWGGLVRIDVIKVLPETRLTFYGPKALQIHVVPTEEADKFYEKEVGIILTPPTGKQKAETWMGLETKRELQLKYDDIDRPACDVAISGLGWISVEPFSQSLRSSETSTVEAGGEISLVVHVPKPVEIFVRPPLPVGSAGAEWYQYRELTEMEQEVRPKWYY</sequence>
<dbReference type="GO" id="GO:0016020">
    <property type="term" value="C:membrane"/>
    <property type="evidence" value="ECO:0007669"/>
    <property type="project" value="UniProtKB-SubCell"/>
</dbReference>
<dbReference type="InterPro" id="IPR023271">
    <property type="entry name" value="Aquaporin-like"/>
</dbReference>
<dbReference type="Pfam" id="PF00230">
    <property type="entry name" value="MIP"/>
    <property type="match status" value="1"/>
</dbReference>
<reference evidence="9" key="2">
    <citation type="journal article" date="2024" name="Plant">
        <title>Genomic evolution and insights into agronomic trait innovations of Sesamum species.</title>
        <authorList>
            <person name="Miao H."/>
            <person name="Wang L."/>
            <person name="Qu L."/>
            <person name="Liu H."/>
            <person name="Sun Y."/>
            <person name="Le M."/>
            <person name="Wang Q."/>
            <person name="Wei S."/>
            <person name="Zheng Y."/>
            <person name="Lin W."/>
            <person name="Duan Y."/>
            <person name="Cao H."/>
            <person name="Xiong S."/>
            <person name="Wang X."/>
            <person name="Wei L."/>
            <person name="Li C."/>
            <person name="Ma Q."/>
            <person name="Ju M."/>
            <person name="Zhao R."/>
            <person name="Li G."/>
            <person name="Mu C."/>
            <person name="Tian Q."/>
            <person name="Mei H."/>
            <person name="Zhang T."/>
            <person name="Gao T."/>
            <person name="Zhang H."/>
        </authorList>
    </citation>
    <scope>NUCLEOTIDE SEQUENCE</scope>
    <source>
        <strain evidence="9">G02</strain>
    </source>
</reference>
<comment type="subcellular location">
    <subcellularLocation>
        <location evidence="1">Membrane</location>
        <topology evidence="1">Multi-pass membrane protein</topology>
    </subcellularLocation>
</comment>
<dbReference type="InterPro" id="IPR027417">
    <property type="entry name" value="P-loop_NTPase"/>
</dbReference>
<evidence type="ECO:0000256" key="5">
    <source>
        <dbReference type="ARBA" id="ARBA00023136"/>
    </source>
</evidence>
<evidence type="ECO:0000256" key="6">
    <source>
        <dbReference type="SAM" id="Phobius"/>
    </source>
</evidence>
<evidence type="ECO:0000259" key="8">
    <source>
        <dbReference type="Pfam" id="PF21516"/>
    </source>
</evidence>
<keyword evidence="5 6" id="KW-0472">Membrane</keyword>
<dbReference type="GO" id="GO:0015267">
    <property type="term" value="F:channel activity"/>
    <property type="evidence" value="ECO:0007669"/>
    <property type="project" value="InterPro"/>
</dbReference>
<proteinExistence type="predicted"/>
<dbReference type="AlphaFoldDB" id="A0AAW2KDS5"/>
<dbReference type="InterPro" id="IPR048422">
    <property type="entry name" value="NOA1/YqeH-like_C"/>
</dbReference>
<accession>A0AAW2KDS5</accession>
<dbReference type="InterPro" id="IPR006073">
    <property type="entry name" value="GTP-bd"/>
</dbReference>
<feature type="domain" description="G" evidence="7">
    <location>
        <begin position="374"/>
        <end position="434"/>
    </location>
</feature>
<feature type="domain" description="NOA1/YqeH-like C-terminal" evidence="8">
    <location>
        <begin position="502"/>
        <end position="581"/>
    </location>
</feature>
<dbReference type="PANTHER" id="PTHR47569:SF2">
    <property type="entry name" value="NO-ASSOCIATED PROTEIN 1, CHLOROPLASTIC_MITOCHONDRIAL"/>
    <property type="match status" value="1"/>
</dbReference>
<dbReference type="PANTHER" id="PTHR47569">
    <property type="entry name" value="NO-ASSOCIATED PROTEIN 1, CHLOROPLASTIC/MITOCHONDRIAL"/>
    <property type="match status" value="1"/>
</dbReference>
<feature type="transmembrane region" description="Helical" evidence="6">
    <location>
        <begin position="20"/>
        <end position="42"/>
    </location>
</feature>
<protein>
    <submittedName>
        <fullName evidence="9">Nitric oxide synthase</fullName>
    </submittedName>
</protein>
<organism evidence="9">
    <name type="scientific">Sesamum radiatum</name>
    <name type="common">Black benniseed</name>
    <dbReference type="NCBI Taxonomy" id="300843"/>
    <lineage>
        <taxon>Eukaryota</taxon>
        <taxon>Viridiplantae</taxon>
        <taxon>Streptophyta</taxon>
        <taxon>Embryophyta</taxon>
        <taxon>Tracheophyta</taxon>
        <taxon>Spermatophyta</taxon>
        <taxon>Magnoliopsida</taxon>
        <taxon>eudicotyledons</taxon>
        <taxon>Gunneridae</taxon>
        <taxon>Pentapetalae</taxon>
        <taxon>asterids</taxon>
        <taxon>lamiids</taxon>
        <taxon>Lamiales</taxon>
        <taxon>Pedaliaceae</taxon>
        <taxon>Sesamum</taxon>
    </lineage>
</organism>
<dbReference type="GO" id="GO:0005525">
    <property type="term" value="F:GTP binding"/>
    <property type="evidence" value="ECO:0007669"/>
    <property type="project" value="InterPro"/>
</dbReference>
<dbReference type="InterPro" id="IPR044229">
    <property type="entry name" value="NOA1"/>
</dbReference>
<feature type="transmembrane region" description="Helical" evidence="6">
    <location>
        <begin position="95"/>
        <end position="118"/>
    </location>
</feature>
<keyword evidence="3 6" id="KW-0812">Transmembrane</keyword>
<keyword evidence="2" id="KW-0813">Transport</keyword>
<dbReference type="PROSITE" id="PS00221">
    <property type="entry name" value="MIP"/>
    <property type="match status" value="1"/>
</dbReference>
<dbReference type="InterPro" id="IPR000425">
    <property type="entry name" value="MIP"/>
</dbReference>
<evidence type="ECO:0000259" key="7">
    <source>
        <dbReference type="Pfam" id="PF01926"/>
    </source>
</evidence>
<dbReference type="InterPro" id="IPR022357">
    <property type="entry name" value="MIP_CS"/>
</dbReference>
<dbReference type="Gene3D" id="3.40.50.300">
    <property type="entry name" value="P-loop containing nucleotide triphosphate hydrolases"/>
    <property type="match status" value="1"/>
</dbReference>
<dbReference type="SUPFAM" id="SSF52540">
    <property type="entry name" value="P-loop containing nucleoside triphosphate hydrolases"/>
    <property type="match status" value="1"/>
</dbReference>
<dbReference type="Gene3D" id="1.20.1080.10">
    <property type="entry name" value="Glycerol uptake facilitator protein"/>
    <property type="match status" value="1"/>
</dbReference>
<evidence type="ECO:0000256" key="3">
    <source>
        <dbReference type="ARBA" id="ARBA00022692"/>
    </source>
</evidence>
<dbReference type="CDD" id="cd01855">
    <property type="entry name" value="YqeH"/>
    <property type="match status" value="1"/>
</dbReference>
<evidence type="ECO:0000256" key="1">
    <source>
        <dbReference type="ARBA" id="ARBA00004141"/>
    </source>
</evidence>
<gene>
    <name evidence="9" type="ORF">Sradi_6278700</name>
</gene>
<keyword evidence="4 6" id="KW-1133">Transmembrane helix</keyword>
<dbReference type="GO" id="GO:0003924">
    <property type="term" value="F:GTPase activity"/>
    <property type="evidence" value="ECO:0007669"/>
    <property type="project" value="InterPro"/>
</dbReference>
<evidence type="ECO:0000256" key="2">
    <source>
        <dbReference type="ARBA" id="ARBA00022448"/>
    </source>
</evidence>
<name>A0AAW2KDS5_SESRA</name>
<dbReference type="Pfam" id="PF21516">
    <property type="entry name" value="YqeH-like_C"/>
    <property type="match status" value="1"/>
</dbReference>
<comment type="caution">
    <text evidence="9">The sequence shown here is derived from an EMBL/GenBank/DDBJ whole genome shotgun (WGS) entry which is preliminary data.</text>
</comment>
<evidence type="ECO:0000256" key="4">
    <source>
        <dbReference type="ARBA" id="ARBA00022989"/>
    </source>
</evidence>
<reference evidence="9" key="1">
    <citation type="submission" date="2020-06" db="EMBL/GenBank/DDBJ databases">
        <authorList>
            <person name="Li T."/>
            <person name="Hu X."/>
            <person name="Zhang T."/>
            <person name="Song X."/>
            <person name="Zhang H."/>
            <person name="Dai N."/>
            <person name="Sheng W."/>
            <person name="Hou X."/>
            <person name="Wei L."/>
        </authorList>
    </citation>
    <scope>NUCLEOTIDE SEQUENCE</scope>
    <source>
        <strain evidence="9">G02</strain>
        <tissue evidence="9">Leaf</tissue>
    </source>
</reference>
<dbReference type="SUPFAM" id="SSF81338">
    <property type="entry name" value="Aquaporin-like"/>
    <property type="match status" value="1"/>
</dbReference>
<dbReference type="EMBL" id="JACGWJ010000029">
    <property type="protein sequence ID" value="KAL0304106.1"/>
    <property type="molecule type" value="Genomic_DNA"/>
</dbReference>
<dbReference type="Pfam" id="PF01926">
    <property type="entry name" value="MMR_HSR1"/>
    <property type="match status" value="1"/>
</dbReference>
<dbReference type="PRINTS" id="PR00783">
    <property type="entry name" value="MINTRINSICP"/>
</dbReference>
<feature type="transmembrane region" description="Helical" evidence="6">
    <location>
        <begin position="54"/>
        <end position="75"/>
    </location>
</feature>
<evidence type="ECO:0000313" key="9">
    <source>
        <dbReference type="EMBL" id="KAL0304106.1"/>
    </source>
</evidence>